<keyword evidence="8" id="KW-0449">Lipoprotein</keyword>
<dbReference type="SUPFAM" id="SSF53474">
    <property type="entry name" value="alpha/beta-Hydrolases"/>
    <property type="match status" value="1"/>
</dbReference>
<name>A0A2T7AQK9_9ENTR</name>
<feature type="region of interest" description="Disordered" evidence="4">
    <location>
        <begin position="339"/>
        <end position="360"/>
    </location>
</feature>
<dbReference type="GO" id="GO:0003847">
    <property type="term" value="F:1-alkyl-2-acetylglycerophosphocholine esterase activity"/>
    <property type="evidence" value="ECO:0007669"/>
    <property type="project" value="TreeGrafter"/>
</dbReference>
<evidence type="ECO:0000313" key="8">
    <source>
        <dbReference type="EMBL" id="PUX12117.1"/>
    </source>
</evidence>
<dbReference type="EMBL" id="MSAE01000031">
    <property type="protein sequence ID" value="PUX12117.1"/>
    <property type="molecule type" value="Genomic_DNA"/>
</dbReference>
<organism evidence="8 9">
    <name type="scientific">Cronobacter muytjensii</name>
    <dbReference type="NCBI Taxonomy" id="413501"/>
    <lineage>
        <taxon>Bacteria</taxon>
        <taxon>Pseudomonadati</taxon>
        <taxon>Pseudomonadota</taxon>
        <taxon>Gammaproteobacteria</taxon>
        <taxon>Enterobacterales</taxon>
        <taxon>Enterobacteriaceae</taxon>
        <taxon>Cronobacter</taxon>
    </lineage>
</organism>
<dbReference type="AlphaFoldDB" id="A0A2T7AQK9"/>
<dbReference type="PIRSF" id="PIRSF031982">
    <property type="entry name" value="UCP031982_abhydr"/>
    <property type="match status" value="1"/>
</dbReference>
<reference evidence="7 10" key="2">
    <citation type="submission" date="2019-08" db="EMBL/GenBank/DDBJ databases">
        <title>Prevalence, distribution, and phylogeny of type two toxin-antitoxin genes possessed by Cronobacter species where C. sakazakii homologs follow sequence type lineages.</title>
        <authorList>
            <person name="Finkelstein S."/>
            <person name="Negrete F."/>
            <person name="Jang H."/>
            <person name="Gopinath G.R."/>
            <person name="Tall B.D."/>
        </authorList>
    </citation>
    <scope>NUCLEOTIDE SEQUENCE [LARGE SCALE GENOMIC DNA]</scope>
    <source>
        <strain evidence="7 10">MOD1_GK1257</strain>
    </source>
</reference>
<dbReference type="Pfam" id="PF12146">
    <property type="entry name" value="Hydrolase_4"/>
    <property type="match status" value="1"/>
</dbReference>
<dbReference type="Proteomes" id="UP000469927">
    <property type="component" value="Unassembled WGS sequence"/>
</dbReference>
<dbReference type="EMBL" id="WAGD01000076">
    <property type="protein sequence ID" value="KAB0873049.1"/>
    <property type="molecule type" value="Genomic_DNA"/>
</dbReference>
<dbReference type="PANTHER" id="PTHR10272:SF0">
    <property type="entry name" value="PLATELET-ACTIVATING FACTOR ACETYLHYDROLASE"/>
    <property type="match status" value="1"/>
</dbReference>
<evidence type="ECO:0000256" key="1">
    <source>
        <dbReference type="ARBA" id="ARBA00022801"/>
    </source>
</evidence>
<gene>
    <name evidence="8" type="ORF">AUN14_15250</name>
    <name evidence="7" type="ORF">FZI19_19645</name>
</gene>
<reference evidence="8 9" key="1">
    <citation type="submission" date="2016-12" db="EMBL/GenBank/DDBJ databases">
        <title>Analysis of the Molecular Diversity Among Cronobacter Species Isolated from Filth Flies Using a Pan Genomic DNA Microarray.</title>
        <authorList>
            <person name="Pava-Ripoll M."/>
            <person name="Tall B."/>
            <person name="Farber J."/>
            <person name="Fanning S."/>
            <person name="Lehner A."/>
            <person name="Stephan R."/>
            <person name="Pagotto F."/>
            <person name="Iverson C."/>
            <person name="Ziobro G."/>
            <person name="Miller A."/>
            <person name="Pearson R."/>
            <person name="Yan Q."/>
            <person name="Kim M."/>
            <person name="Jeong S."/>
            <person name="Park J."/>
            <person name="Jun S."/>
            <person name="Choi H."/>
            <person name="Chung T."/>
            <person name="Yoo Y."/>
            <person name="Park E."/>
            <person name="Hwang S."/>
            <person name="Lee B."/>
            <person name="Sathyamoorthy V."/>
            <person name="Carter L."/>
            <person name="Mammel M."/>
            <person name="Jackson S."/>
            <person name="Kothary M."/>
            <person name="Patel I."/>
            <person name="Grim C."/>
            <person name="Gopinath G."/>
            <person name="Gangiredla J."/>
            <person name="Chase H."/>
        </authorList>
    </citation>
    <scope>NUCLEOTIDE SEQUENCE [LARGE SCALE GENOMIC DNA]</scope>
    <source>
        <strain evidence="8 9">MOD1-Md1s</strain>
    </source>
</reference>
<comment type="caution">
    <text evidence="8">The sequence shown here is derived from an EMBL/GenBank/DDBJ whole genome shotgun (WGS) entry which is preliminary data.</text>
</comment>
<keyword evidence="1 7" id="KW-0378">Hydrolase</keyword>
<feature type="signal peptide" evidence="5">
    <location>
        <begin position="1"/>
        <end position="19"/>
    </location>
</feature>
<keyword evidence="10" id="KW-1185">Reference proteome</keyword>
<dbReference type="PANTHER" id="PTHR10272">
    <property type="entry name" value="PLATELET-ACTIVATING FACTOR ACETYLHYDROLASE"/>
    <property type="match status" value="1"/>
</dbReference>
<dbReference type="InterPro" id="IPR016986">
    <property type="entry name" value="UCP031982_abhydr"/>
</dbReference>
<dbReference type="Proteomes" id="UP000244378">
    <property type="component" value="Unassembled WGS sequence"/>
</dbReference>
<feature type="domain" description="Serine aminopeptidase S33" evidence="6">
    <location>
        <begin position="77"/>
        <end position="171"/>
    </location>
</feature>
<evidence type="ECO:0000256" key="3">
    <source>
        <dbReference type="ARBA" id="ARBA00023098"/>
    </source>
</evidence>
<dbReference type="RefSeq" id="WP_075193617.1">
    <property type="nucleotide sequence ID" value="NZ_JADKNN010000058.1"/>
</dbReference>
<dbReference type="GO" id="GO:0016042">
    <property type="term" value="P:lipid catabolic process"/>
    <property type="evidence" value="ECO:0007669"/>
    <property type="project" value="UniProtKB-KW"/>
</dbReference>
<keyword evidence="3" id="KW-0443">Lipid metabolism</keyword>
<evidence type="ECO:0000259" key="6">
    <source>
        <dbReference type="Pfam" id="PF12146"/>
    </source>
</evidence>
<evidence type="ECO:0000256" key="4">
    <source>
        <dbReference type="SAM" id="MobiDB-lite"/>
    </source>
</evidence>
<feature type="chain" id="PRO_5015506522" evidence="5">
    <location>
        <begin position="20"/>
        <end position="360"/>
    </location>
</feature>
<proteinExistence type="predicted"/>
<sequence length="360" mass="38042">MYRLITFITFALLSAAASAGIGFHQFTLNEPATRSLDVAVWYPTFDNRALETVGENVVFSGVKVQRDAAPAPGAHPLLLLSHGFGGNWRNLDWLAQHMAEQGYIVAAMDHPGTTTRNKQPAQAQALGERPHDVTRVLEALIGNPKTAGKIDEQRIAAAGHSLGGWTVMALAGARFSAPRFVADCENHPHLGGCKVARTLGIGLPGTENQLVKSVRDTRIKAVVSLDLGLARGFTAESLSQVAIPVLVMSAGVDSDDVPAALESGYLAHGLPASLTRTVSVPGATHFSFMQRCKPGAAAIIEAEEPGEGIVCRDGAGFSRAAIHQQLAAQISEFLSQALHYSPPRGDTPQGSSPQVAQTHD</sequence>
<dbReference type="InterPro" id="IPR029058">
    <property type="entry name" value="AB_hydrolase_fold"/>
</dbReference>
<feature type="compositionally biased region" description="Polar residues" evidence="4">
    <location>
        <begin position="348"/>
        <end position="360"/>
    </location>
</feature>
<dbReference type="OrthoDB" id="192696at2"/>
<evidence type="ECO:0000256" key="2">
    <source>
        <dbReference type="ARBA" id="ARBA00022963"/>
    </source>
</evidence>
<dbReference type="Gene3D" id="3.40.50.1820">
    <property type="entry name" value="alpha/beta hydrolase"/>
    <property type="match status" value="1"/>
</dbReference>
<evidence type="ECO:0000256" key="5">
    <source>
        <dbReference type="SAM" id="SignalP"/>
    </source>
</evidence>
<evidence type="ECO:0000313" key="7">
    <source>
        <dbReference type="EMBL" id="KAB0873049.1"/>
    </source>
</evidence>
<evidence type="ECO:0000313" key="10">
    <source>
        <dbReference type="Proteomes" id="UP000469927"/>
    </source>
</evidence>
<keyword evidence="2" id="KW-0442">Lipid degradation</keyword>
<keyword evidence="5" id="KW-0732">Signal</keyword>
<dbReference type="InterPro" id="IPR022742">
    <property type="entry name" value="Hydrolase_4"/>
</dbReference>
<accession>A0A2T7AQK9</accession>
<protein>
    <submittedName>
        <fullName evidence="7">Alpha/beta fold hydrolase</fullName>
    </submittedName>
    <submittedName>
        <fullName evidence="8">Lipoprotein signal peptide</fullName>
    </submittedName>
</protein>
<evidence type="ECO:0000313" key="9">
    <source>
        <dbReference type="Proteomes" id="UP000244378"/>
    </source>
</evidence>